<dbReference type="InterPro" id="IPR020845">
    <property type="entry name" value="AMP-binding_CS"/>
</dbReference>
<dbReference type="InterPro" id="IPR020806">
    <property type="entry name" value="PKS_PP-bd"/>
</dbReference>
<gene>
    <name evidence="5" type="ORF">JK363_12000</name>
</gene>
<keyword evidence="2" id="KW-0597">Phosphoprotein</keyword>
<dbReference type="InterPro" id="IPR009081">
    <property type="entry name" value="PP-bd_ACP"/>
</dbReference>
<evidence type="ECO:0000256" key="2">
    <source>
        <dbReference type="ARBA" id="ARBA00022553"/>
    </source>
</evidence>
<dbReference type="InterPro" id="IPR000873">
    <property type="entry name" value="AMP-dep_synth/lig_dom"/>
</dbReference>
<dbReference type="SUPFAM" id="SSF52777">
    <property type="entry name" value="CoA-dependent acyltransferases"/>
    <property type="match status" value="1"/>
</dbReference>
<comment type="caution">
    <text evidence="5">The sequence shown here is derived from an EMBL/GenBank/DDBJ whole genome shotgun (WGS) entry which is preliminary data.</text>
</comment>
<dbReference type="EMBL" id="JAERRF010000006">
    <property type="protein sequence ID" value="MBL1097385.1"/>
    <property type="molecule type" value="Genomic_DNA"/>
</dbReference>
<dbReference type="Pfam" id="PF00501">
    <property type="entry name" value="AMP-binding"/>
    <property type="match status" value="1"/>
</dbReference>
<dbReference type="SUPFAM" id="SSF47336">
    <property type="entry name" value="ACP-like"/>
    <property type="match status" value="1"/>
</dbReference>
<feature type="region of interest" description="Disordered" evidence="3">
    <location>
        <begin position="1159"/>
        <end position="1204"/>
    </location>
</feature>
<dbReference type="SUPFAM" id="SSF50486">
    <property type="entry name" value="FMT C-terminal domain-like"/>
    <property type="match status" value="1"/>
</dbReference>
<proteinExistence type="predicted"/>
<accession>A0ABS1NBD2</accession>
<sequence>MHISPGIYPEDDDRRSTRFRCLLVGANALVVSCAELLLSRGHEVVGLVSEDAGIRDWARQRKLSTHGFGTDLTDRLSAEPFDYLFSIANLRILPAPVLDLPRRLPVNFHDGLLPRHAGLYATTWAVADREVSHGVTWHIMTERADEGDILVQRAVPVTDQDTSHTLNAKCFEAGYASFGELLDGLESGGVPRTPQDLSARSYHGRFDRPPGGGFLTWDRPSAVLHAAVRAADLGPHPNEFGTAKIVIGDTPALVGGLTPLPGPPAAPPGSVLRSGQDGLVVATVDGAVRLTRLTTPTGEPLTATALAARGVRPGHRLPGPDPGLLGAASVAQTGSLRDERYWVRRLAELTPADLIRAEGAERGSGGHVTVSVPVPPAATRAAAITGLRRDQWLLAAQLAFLARLGTDGETDVHWRAAHPATGHPAVDALYASFVPLRVPCVDGADMATFGALLAERTAEADRHRTHPHDLWVRHPRLRAHRPPAPGLPIAVEVCDDLAVPAAPADGTSLLIRIPRGSGGPGQWVAREDTCDGRTLALLADYATAFMAAVATGEGSGDLTRIPLGSPAHRRAATRWNDAAAGGPPPDGCVHQLVARQARLRPDAPAVSCGERVVSYTELDRGSSALAGHLRDRGIGAGSLVGVFLDRTAELPVTLLGIMKSGAAYVPLDPIYPPERIAYMLIDTSLSLIVTESRLAGRLPEGHGEVLVLDRDRPVIAAARPEPGDDVRGDQDVYVLYTSGSTGRPKGVRIGHRALTNLVRSMCRTPGVTGRDTLLAVTTVCFDIAGLELYCPLAAGGRVDVAPVEAVADGARLREVLERVRPTVMQATPATWRMLLDAGWPGTTDIPLPRILCGGEALTADLAGELLAHGAQLWNMYGPTETTIWSAVKRIRPRQPVTLGRPIAHTRFHVVDRWMRPVPPGVPGELLIGGAGVAQGYLHRPDLTAERFLPDIYSRSDGTVYRTGDLVRQRADGELDYLGRLDDQVKLHGYRIEPGEIEDALRRHPGVAEAVVVVREDRPGDRRLVAYTVPARPGARPAELRGHLRATLPDYMVPTAFVELGALPLTANGKTDRQALPRPARTTGGGTEPTGCLERAIATVWCQVLGADTVGIDDNFFEAGGTSLLLMRVMARINADVGASLTRVDMFMYPTVRSLARHLDGQRLGRTAPRPDPAAHRGTGRSRSGLGDLRRRRRQHHPADETSTG</sequence>
<name>A0ABS1NBD2_9ACTN</name>
<dbReference type="InterPro" id="IPR005793">
    <property type="entry name" value="Formyl_trans_C"/>
</dbReference>
<dbReference type="Proteomes" id="UP000634229">
    <property type="component" value="Unassembled WGS sequence"/>
</dbReference>
<dbReference type="InterPro" id="IPR010071">
    <property type="entry name" value="AA_adenyl_dom"/>
</dbReference>
<dbReference type="SMART" id="SM00823">
    <property type="entry name" value="PKS_PP"/>
    <property type="match status" value="1"/>
</dbReference>
<evidence type="ECO:0000256" key="1">
    <source>
        <dbReference type="ARBA" id="ARBA00022450"/>
    </source>
</evidence>
<protein>
    <submittedName>
        <fullName evidence="5">Amino acid adenylation domain-containing protein</fullName>
    </submittedName>
</protein>
<dbReference type="SUPFAM" id="SSF53328">
    <property type="entry name" value="Formyltransferase"/>
    <property type="match status" value="1"/>
</dbReference>
<reference evidence="5 6" key="1">
    <citation type="submission" date="2021-01" db="EMBL/GenBank/DDBJ databases">
        <title>WGS of actinomycetes isolated from Thailand.</title>
        <authorList>
            <person name="Thawai C."/>
        </authorList>
    </citation>
    <scope>NUCLEOTIDE SEQUENCE [LARGE SCALE GENOMIC DNA]</scope>
    <source>
        <strain evidence="5 6">CA1R205</strain>
    </source>
</reference>
<dbReference type="Gene3D" id="3.40.50.12230">
    <property type="match status" value="1"/>
</dbReference>
<dbReference type="PANTHER" id="PTHR45527:SF1">
    <property type="entry name" value="FATTY ACID SYNTHASE"/>
    <property type="match status" value="1"/>
</dbReference>
<dbReference type="PROSITE" id="PS50075">
    <property type="entry name" value="CARRIER"/>
    <property type="match status" value="1"/>
</dbReference>
<organism evidence="5 6">
    <name type="scientific">Streptomyces coffeae</name>
    <dbReference type="NCBI Taxonomy" id="621382"/>
    <lineage>
        <taxon>Bacteria</taxon>
        <taxon>Bacillati</taxon>
        <taxon>Actinomycetota</taxon>
        <taxon>Actinomycetes</taxon>
        <taxon>Kitasatosporales</taxon>
        <taxon>Streptomycetaceae</taxon>
        <taxon>Streptomyces</taxon>
    </lineage>
</organism>
<keyword evidence="1" id="KW-0596">Phosphopantetheine</keyword>
<dbReference type="Pfam" id="PF00551">
    <property type="entry name" value="Formyl_trans_N"/>
    <property type="match status" value="1"/>
</dbReference>
<dbReference type="PROSITE" id="PS00455">
    <property type="entry name" value="AMP_BINDING"/>
    <property type="match status" value="1"/>
</dbReference>
<dbReference type="RefSeq" id="WP_201874629.1">
    <property type="nucleotide sequence ID" value="NZ_JAERRF010000006.1"/>
</dbReference>
<dbReference type="Pfam" id="PF13193">
    <property type="entry name" value="AMP-binding_C"/>
    <property type="match status" value="1"/>
</dbReference>
<dbReference type="InterPro" id="IPR036736">
    <property type="entry name" value="ACP-like_sf"/>
</dbReference>
<dbReference type="Pfam" id="PF00550">
    <property type="entry name" value="PP-binding"/>
    <property type="match status" value="1"/>
</dbReference>
<dbReference type="InterPro" id="IPR025110">
    <property type="entry name" value="AMP-bd_C"/>
</dbReference>
<evidence type="ECO:0000313" key="6">
    <source>
        <dbReference type="Proteomes" id="UP000634229"/>
    </source>
</evidence>
<dbReference type="Pfam" id="PF02911">
    <property type="entry name" value="Formyl_trans_C"/>
    <property type="match status" value="1"/>
</dbReference>
<dbReference type="InterPro" id="IPR045851">
    <property type="entry name" value="AMP-bd_C_sf"/>
</dbReference>
<dbReference type="Gene3D" id="3.30.300.30">
    <property type="match status" value="1"/>
</dbReference>
<feature type="region of interest" description="Disordered" evidence="3">
    <location>
        <begin position="1068"/>
        <end position="1087"/>
    </location>
</feature>
<dbReference type="PANTHER" id="PTHR45527">
    <property type="entry name" value="NONRIBOSOMAL PEPTIDE SYNTHETASE"/>
    <property type="match status" value="1"/>
</dbReference>
<dbReference type="SUPFAM" id="SSF56801">
    <property type="entry name" value="Acetyl-CoA synthetase-like"/>
    <property type="match status" value="1"/>
</dbReference>
<evidence type="ECO:0000256" key="3">
    <source>
        <dbReference type="SAM" id="MobiDB-lite"/>
    </source>
</evidence>
<dbReference type="InterPro" id="IPR002376">
    <property type="entry name" value="Formyl_transf_N"/>
</dbReference>
<dbReference type="InterPro" id="IPR036477">
    <property type="entry name" value="Formyl_transf_N_sf"/>
</dbReference>
<dbReference type="CDD" id="cd12116">
    <property type="entry name" value="A_NRPS_Ta1_like"/>
    <property type="match status" value="1"/>
</dbReference>
<feature type="domain" description="Carrier" evidence="4">
    <location>
        <begin position="1087"/>
        <end position="1162"/>
    </location>
</feature>
<dbReference type="Gene3D" id="2.30.38.10">
    <property type="entry name" value="Luciferase, Domain 3"/>
    <property type="match status" value="1"/>
</dbReference>
<dbReference type="NCBIfam" id="TIGR01733">
    <property type="entry name" value="AA-adenyl-dom"/>
    <property type="match status" value="1"/>
</dbReference>
<dbReference type="Gene3D" id="1.10.1200.10">
    <property type="entry name" value="ACP-like"/>
    <property type="match status" value="1"/>
</dbReference>
<evidence type="ECO:0000259" key="4">
    <source>
        <dbReference type="PROSITE" id="PS50075"/>
    </source>
</evidence>
<keyword evidence="6" id="KW-1185">Reference proteome</keyword>
<dbReference type="Gene3D" id="3.30.559.30">
    <property type="entry name" value="Nonribosomal peptide synthetase, condensation domain"/>
    <property type="match status" value="1"/>
</dbReference>
<dbReference type="Gene3D" id="3.40.50.980">
    <property type="match status" value="2"/>
</dbReference>
<dbReference type="InterPro" id="IPR011034">
    <property type="entry name" value="Formyl_transferase-like_C_sf"/>
</dbReference>
<evidence type="ECO:0000313" key="5">
    <source>
        <dbReference type="EMBL" id="MBL1097385.1"/>
    </source>
</evidence>